<reference evidence="1 2" key="1">
    <citation type="submission" date="2013-01" db="EMBL/GenBank/DDBJ databases">
        <authorList>
            <person name="Harkins D.M."/>
            <person name="Durkin A.S."/>
            <person name="Brinkac L.M."/>
            <person name="Haft D.H."/>
            <person name="Selengut J.D."/>
            <person name="Sanka R."/>
            <person name="DePew J."/>
            <person name="Purushe J."/>
            <person name="Hartskeerl R.A."/>
            <person name="Ahmed A."/>
            <person name="van der Linden H."/>
            <person name="Goris M.G.A."/>
            <person name="Vinetz J.M."/>
            <person name="Sutton G.G."/>
            <person name="Nierman W.C."/>
            <person name="Fouts D.E."/>
        </authorList>
    </citation>
    <scope>NUCLEOTIDE SEQUENCE [LARGE SCALE GENOMIC DNA]</scope>
    <source>
        <strain evidence="1 2">MAVJ 401</strain>
    </source>
</reference>
<proteinExistence type="predicted"/>
<dbReference type="Proteomes" id="UP000012106">
    <property type="component" value="Unassembled WGS sequence"/>
</dbReference>
<comment type="caution">
    <text evidence="1">The sequence shown here is derived from an EMBL/GenBank/DDBJ whole genome shotgun (WGS) entry which is preliminary data.</text>
</comment>
<sequence>MSLTKRIKEDLWIDHCERAIRFKGELKQWKDCPQHLKTERMKNYYFELKGRFKTMNLPTYTIERYKAVSALLYEIRYAIFFDKISQEDKRYLENYKVPLEHERSALFKAIETDQKFLTTSEFCEG</sequence>
<evidence type="ECO:0000313" key="2">
    <source>
        <dbReference type="Proteomes" id="UP000012106"/>
    </source>
</evidence>
<name>M6JMZ8_9LEPT</name>
<dbReference type="EMBL" id="AHMU02000063">
    <property type="protein sequence ID" value="EMN20960.1"/>
    <property type="molecule type" value="Genomic_DNA"/>
</dbReference>
<dbReference type="RefSeq" id="WP_004472108.1">
    <property type="nucleotide sequence ID" value="NZ_AHMU02000063.1"/>
</dbReference>
<gene>
    <name evidence="1" type="ORF">LEP1GSC063_3808</name>
</gene>
<protein>
    <submittedName>
        <fullName evidence="1">Uncharacterized protein</fullName>
    </submittedName>
</protein>
<organism evidence="1 2">
    <name type="scientific">Leptospira santarosai serovar Arenal str. MAVJ 401</name>
    <dbReference type="NCBI Taxonomy" id="1049976"/>
    <lineage>
        <taxon>Bacteria</taxon>
        <taxon>Pseudomonadati</taxon>
        <taxon>Spirochaetota</taxon>
        <taxon>Spirochaetia</taxon>
        <taxon>Leptospirales</taxon>
        <taxon>Leptospiraceae</taxon>
        <taxon>Leptospira</taxon>
    </lineage>
</organism>
<evidence type="ECO:0000313" key="1">
    <source>
        <dbReference type="EMBL" id="EMN20960.1"/>
    </source>
</evidence>
<accession>M6JMZ8</accession>
<dbReference type="AlphaFoldDB" id="M6JMZ8"/>